<dbReference type="Pfam" id="PF06508">
    <property type="entry name" value="QueC"/>
    <property type="match status" value="1"/>
</dbReference>
<gene>
    <name evidence="1" type="ORF">CXR34_00740</name>
</gene>
<dbReference type="RefSeq" id="WP_101305223.1">
    <property type="nucleotide sequence ID" value="NZ_CP025299.1"/>
</dbReference>
<dbReference type="InterPro" id="IPR014729">
    <property type="entry name" value="Rossmann-like_a/b/a_fold"/>
</dbReference>
<reference evidence="1 2" key="1">
    <citation type="submission" date="2017-12" db="EMBL/GenBank/DDBJ databases">
        <title>Isolation and characterization of estrogens degradatiion strain Microbacterium hominis SJTG1.</title>
        <authorList>
            <person name="Xiong W."/>
            <person name="Yin C."/>
            <person name="Zheng D."/>
            <person name="Liang R."/>
        </authorList>
    </citation>
    <scope>NUCLEOTIDE SEQUENCE [LARGE SCALE GENOMIC DNA]</scope>
    <source>
        <strain evidence="1 2">SJTG1</strain>
    </source>
</reference>
<dbReference type="SUPFAM" id="SSF52402">
    <property type="entry name" value="Adenine nucleotide alpha hydrolases-like"/>
    <property type="match status" value="1"/>
</dbReference>
<protein>
    <submittedName>
        <fullName evidence="1">Uncharacterized protein</fullName>
    </submittedName>
</protein>
<name>A0A2K9D5I2_9MICO</name>
<proteinExistence type="predicted"/>
<sequence length="429" mass="45980">MTSIALCLSREDAAKSGADEVFLWDGTPGDSFNTGLRPDLRQLGTVPSINADFVRVALTVYVADHSVRRERGGSNWNQRDLVLTVPVIHAEKWQAVAAELERTLAFLTGDRWTLQFARLAASETSGVLVPDTAARTVLVSGGADSASGALVSAASLRSGEGQRLVSHSSSGAGASAPQQRVAAALEALFSGTTIHHYQVHLQRRTHRLNGTRFRREPSSRSRSLLFLALGLAVASQSGRGLWIAENGFASINPPLGPERVGALSTRTTQPWFLWRVGSLLTDLGGYGEIENPFQALTKGDEYRRVVELVGADRAAAFLSATNSCSHSDQQYLGQVASGSHCGKCFGCVLRRAAFAAADLSDATPYLADRGGRFAKYAEQRSIENAVRDFVDAGVDESFLMTTPLPPALTVADARTLYARGLAELENYLG</sequence>
<dbReference type="AlphaFoldDB" id="A0A2K9D5I2"/>
<dbReference type="KEGG" id="mhos:CXR34_00740"/>
<accession>A0A2K9D5I2</accession>
<dbReference type="EMBL" id="CP025299">
    <property type="protein sequence ID" value="AUG28132.1"/>
    <property type="molecule type" value="Genomic_DNA"/>
</dbReference>
<dbReference type="InterPro" id="IPR018317">
    <property type="entry name" value="QueC"/>
</dbReference>
<evidence type="ECO:0000313" key="1">
    <source>
        <dbReference type="EMBL" id="AUG28132.1"/>
    </source>
</evidence>
<organism evidence="1 2">
    <name type="scientific">Microbacterium hominis</name>
    <dbReference type="NCBI Taxonomy" id="162426"/>
    <lineage>
        <taxon>Bacteria</taxon>
        <taxon>Bacillati</taxon>
        <taxon>Actinomycetota</taxon>
        <taxon>Actinomycetes</taxon>
        <taxon>Micrococcales</taxon>
        <taxon>Microbacteriaceae</taxon>
        <taxon>Microbacterium</taxon>
    </lineage>
</organism>
<dbReference type="Proteomes" id="UP000233276">
    <property type="component" value="Chromosome"/>
</dbReference>
<evidence type="ECO:0000313" key="2">
    <source>
        <dbReference type="Proteomes" id="UP000233276"/>
    </source>
</evidence>
<dbReference type="Gene3D" id="3.40.50.620">
    <property type="entry name" value="HUPs"/>
    <property type="match status" value="1"/>
</dbReference>